<dbReference type="Pfam" id="PF08447">
    <property type="entry name" value="PAS_3"/>
    <property type="match status" value="1"/>
</dbReference>
<feature type="compositionally biased region" description="Polar residues" evidence="4">
    <location>
        <begin position="836"/>
        <end position="848"/>
    </location>
</feature>
<evidence type="ECO:0000259" key="5">
    <source>
        <dbReference type="PROSITE" id="PS50112"/>
    </source>
</evidence>
<dbReference type="OrthoDB" id="447251at2759"/>
<accession>A0A2G8RQ50</accession>
<dbReference type="SMART" id="SM00091">
    <property type="entry name" value="PAS"/>
    <property type="match status" value="3"/>
</dbReference>
<feature type="region of interest" description="Disordered" evidence="4">
    <location>
        <begin position="962"/>
        <end position="981"/>
    </location>
</feature>
<feature type="region of interest" description="Disordered" evidence="4">
    <location>
        <begin position="808"/>
        <end position="932"/>
    </location>
</feature>
<dbReference type="PANTHER" id="PTHR47429:SF7">
    <property type="entry name" value="GATA-FACTOR"/>
    <property type="match status" value="1"/>
</dbReference>
<dbReference type="PROSITE" id="PS50112">
    <property type="entry name" value="PAS"/>
    <property type="match status" value="1"/>
</dbReference>
<feature type="compositionally biased region" description="Low complexity" evidence="4">
    <location>
        <begin position="467"/>
        <end position="476"/>
    </location>
</feature>
<dbReference type="InterPro" id="IPR013655">
    <property type="entry name" value="PAS_fold_3"/>
</dbReference>
<dbReference type="NCBIfam" id="TIGR00229">
    <property type="entry name" value="sensory_box"/>
    <property type="match status" value="1"/>
</dbReference>
<comment type="caution">
    <text evidence="6">The sequence shown here is derived from an EMBL/GenBank/DDBJ whole genome shotgun (WGS) entry which is preliminary data.</text>
</comment>
<sequence>MPFSRYLQSNEREVVEDDADHHAFSAVVNFQLPSQIFNAPTVPPGGGAEALPAGLYPSSSSLSWFSASDSYNSPFPPPNPFHPSPPSPSTSSSPHSTSSAAFPVSLPPPPYLNNPSPDHHESHQHPPFPPHLPLSVPSALGLPIYSSSGFDLLSLLARVVTRPYPKIYLGPVDLSCSFVVTDTRRFDSPIVYASPSFLKLTRYDEHEVIGRNCRFLQAPGGHLLRGQQRMHTSPDAVAHMRKNIVADKECQVSIINYRKDGSAFINMVSVIPLRGGVHNSPDEADDIVYHVGFQVDLTEQPKSILSKLKDGTYVVNYSDKPVPSAHVSTRDWRTSSMTMRGLSKDLRALLADSAFTASFDLSTSTHASTAIALSNSPAEPIALDPYDGNKPLHMFVLDRSPDFLHVVSLKGAFLYVAPAVRHVLGYDPDELVGHSLTEFCHPADRVPLMRELKEASSTPGPSLLTTGAAPASASSAAGGGNANDTTVQAPAGAVPRPVDLLFRIQAKGRGYVWVECRGRLHVEPGKGRKAIILSGRLRNMPCLDWGPISRAGGLVPPTPSRQTIPPQSSLSMTDVDDESEERPPEREFWGLLSDTATFLYVGAAVRDVLGWGAGEVIGKPLADFVNGSSVQEVHGAIQVELARVLADVGAIESSGLACVIATKEGNPIPVHIVLYRSRVQEGASGVPAGVVDTAAAMGRGAGPASRSPVVCQVKRCEGSAPPPANVVVHPLEGSVFDETDLDRSSSWQYELQQLKFKNQRLADEVASLEAGIIKKMRKKQTSMMAPLGTSSGLAVNGRASAGPRLNFTYAPHPQSPSGMHPPHLTGPMNVRFVSGNGIQSVPRSSPPQLSRAHQVPPSTSQPSDLPVHPRPPLMSHPSSSHLQQQQQQAIQPTPIPPSAPPPQGYEHQGPGMYLPPSMRQSTESSLQGWSSYHTTIPDRGFVPGGTDPGGIASLNFTTMPMKRSWDNSLRDPGGGGGGGGA</sequence>
<dbReference type="STRING" id="1077348.A0A2G8RQ50"/>
<dbReference type="InterPro" id="IPR000014">
    <property type="entry name" value="PAS"/>
</dbReference>
<protein>
    <submittedName>
        <fullName evidence="6">Transporter</fullName>
    </submittedName>
</protein>
<feature type="domain" description="PAS" evidence="5">
    <location>
        <begin position="396"/>
        <end position="459"/>
    </location>
</feature>
<evidence type="ECO:0000313" key="6">
    <source>
        <dbReference type="EMBL" id="PIL23645.1"/>
    </source>
</evidence>
<dbReference type="SUPFAM" id="SSF55785">
    <property type="entry name" value="PYP-like sensor domain (PAS domain)"/>
    <property type="match status" value="2"/>
</dbReference>
<keyword evidence="2" id="KW-0288">FMN</keyword>
<feature type="region of interest" description="Disordered" evidence="4">
    <location>
        <begin position="454"/>
        <end position="490"/>
    </location>
</feature>
<keyword evidence="1" id="KW-0285">Flavoprotein</keyword>
<reference evidence="6 7" key="1">
    <citation type="journal article" date="2015" name="Sci. Rep.">
        <title>Chromosome-level genome map provides insights into diverse defense mechanisms in the medicinal fungus Ganoderma sinense.</title>
        <authorList>
            <person name="Zhu Y."/>
            <person name="Xu J."/>
            <person name="Sun C."/>
            <person name="Zhou S."/>
            <person name="Xu H."/>
            <person name="Nelson D.R."/>
            <person name="Qian J."/>
            <person name="Song J."/>
            <person name="Luo H."/>
            <person name="Xiang L."/>
            <person name="Li Y."/>
            <person name="Xu Z."/>
            <person name="Ji A."/>
            <person name="Wang L."/>
            <person name="Lu S."/>
            <person name="Hayward A."/>
            <person name="Sun W."/>
            <person name="Li X."/>
            <person name="Schwartz D.C."/>
            <person name="Wang Y."/>
            <person name="Chen S."/>
        </authorList>
    </citation>
    <scope>NUCLEOTIDE SEQUENCE [LARGE SCALE GENOMIC DNA]</scope>
    <source>
        <strain evidence="6 7">ZZ0214-1</strain>
    </source>
</reference>
<feature type="region of interest" description="Disordered" evidence="4">
    <location>
        <begin position="76"/>
        <end position="130"/>
    </location>
</feature>
<dbReference type="InterPro" id="IPR035965">
    <property type="entry name" value="PAS-like_dom_sf"/>
</dbReference>
<feature type="compositionally biased region" description="Polar residues" evidence="4">
    <location>
        <begin position="455"/>
        <end position="465"/>
    </location>
</feature>
<proteinExistence type="predicted"/>
<feature type="compositionally biased region" description="Polar residues" evidence="4">
    <location>
        <begin position="918"/>
        <end position="932"/>
    </location>
</feature>
<evidence type="ECO:0000256" key="4">
    <source>
        <dbReference type="SAM" id="MobiDB-lite"/>
    </source>
</evidence>
<keyword evidence="3" id="KW-0157">Chromophore</keyword>
<dbReference type="GO" id="GO:0005634">
    <property type="term" value="C:nucleus"/>
    <property type="evidence" value="ECO:0007669"/>
    <property type="project" value="TreeGrafter"/>
</dbReference>
<feature type="region of interest" description="Disordered" evidence="4">
    <location>
        <begin position="551"/>
        <end position="583"/>
    </location>
</feature>
<feature type="compositionally biased region" description="Pro residues" evidence="4">
    <location>
        <begin position="76"/>
        <end position="88"/>
    </location>
</feature>
<name>A0A2G8RQ50_9APHY</name>
<dbReference type="AlphaFoldDB" id="A0A2G8RQ50"/>
<dbReference type="Proteomes" id="UP000230002">
    <property type="component" value="Unassembled WGS sequence"/>
</dbReference>
<evidence type="ECO:0000256" key="1">
    <source>
        <dbReference type="ARBA" id="ARBA00022630"/>
    </source>
</evidence>
<feature type="compositionally biased region" description="Low complexity" evidence="4">
    <location>
        <begin position="875"/>
        <end position="892"/>
    </location>
</feature>
<evidence type="ECO:0000256" key="2">
    <source>
        <dbReference type="ARBA" id="ARBA00022643"/>
    </source>
</evidence>
<dbReference type="CDD" id="cd00130">
    <property type="entry name" value="PAS"/>
    <property type="match status" value="3"/>
</dbReference>
<feature type="compositionally biased region" description="Polar residues" evidence="4">
    <location>
        <begin position="560"/>
        <end position="572"/>
    </location>
</feature>
<feature type="compositionally biased region" description="Gly residues" evidence="4">
    <location>
        <begin position="972"/>
        <end position="981"/>
    </location>
</feature>
<keyword evidence="7" id="KW-1185">Reference proteome</keyword>
<dbReference type="Gene3D" id="3.30.450.20">
    <property type="entry name" value="PAS domain"/>
    <property type="match status" value="2"/>
</dbReference>
<dbReference type="Pfam" id="PF13426">
    <property type="entry name" value="PAS_9"/>
    <property type="match status" value="2"/>
</dbReference>
<evidence type="ECO:0000256" key="3">
    <source>
        <dbReference type="ARBA" id="ARBA00022991"/>
    </source>
</evidence>
<feature type="compositionally biased region" description="Pro residues" evidence="4">
    <location>
        <begin position="893"/>
        <end position="903"/>
    </location>
</feature>
<organism evidence="6 7">
    <name type="scientific">Ganoderma sinense ZZ0214-1</name>
    <dbReference type="NCBI Taxonomy" id="1077348"/>
    <lineage>
        <taxon>Eukaryota</taxon>
        <taxon>Fungi</taxon>
        <taxon>Dikarya</taxon>
        <taxon>Basidiomycota</taxon>
        <taxon>Agaricomycotina</taxon>
        <taxon>Agaricomycetes</taxon>
        <taxon>Polyporales</taxon>
        <taxon>Polyporaceae</taxon>
        <taxon>Ganoderma</taxon>
    </lineage>
</organism>
<feature type="compositionally biased region" description="Low complexity" evidence="4">
    <location>
        <begin position="89"/>
        <end position="99"/>
    </location>
</feature>
<evidence type="ECO:0000313" key="7">
    <source>
        <dbReference type="Proteomes" id="UP000230002"/>
    </source>
</evidence>
<gene>
    <name evidence="6" type="ORF">GSI_14958</name>
</gene>
<dbReference type="EMBL" id="AYKW01000068">
    <property type="protein sequence ID" value="PIL23645.1"/>
    <property type="molecule type" value="Genomic_DNA"/>
</dbReference>
<dbReference type="PANTHER" id="PTHR47429">
    <property type="entry name" value="PROTEIN TWIN LOV 1"/>
    <property type="match status" value="1"/>
</dbReference>